<reference evidence="3 4" key="1">
    <citation type="submission" date="2017-07" db="EMBL/GenBank/DDBJ databases">
        <title>First draft Genome Sequence of Nocardia cerradoensis isolated from human infection.</title>
        <authorList>
            <person name="Carrasco G."/>
        </authorList>
    </citation>
    <scope>NUCLEOTIDE SEQUENCE [LARGE SCALE GENOMIC DNA]</scope>
    <source>
        <strain evidence="3 4">CNM20130759</strain>
    </source>
</reference>
<dbReference type="EMBL" id="NGAF01000018">
    <property type="protein sequence ID" value="OXR41648.1"/>
    <property type="molecule type" value="Genomic_DNA"/>
</dbReference>
<dbReference type="AlphaFoldDB" id="A0A231GYH3"/>
<organism evidence="3 4">
    <name type="scientific">Nocardia cerradoensis</name>
    <dbReference type="NCBI Taxonomy" id="85688"/>
    <lineage>
        <taxon>Bacteria</taxon>
        <taxon>Bacillati</taxon>
        <taxon>Actinomycetota</taxon>
        <taxon>Actinomycetes</taxon>
        <taxon>Mycobacteriales</taxon>
        <taxon>Nocardiaceae</taxon>
        <taxon>Nocardia</taxon>
    </lineage>
</organism>
<feature type="transmembrane region" description="Helical" evidence="2">
    <location>
        <begin position="174"/>
        <end position="192"/>
    </location>
</feature>
<comment type="caution">
    <text evidence="3">The sequence shown here is derived from an EMBL/GenBank/DDBJ whole genome shotgun (WGS) entry which is preliminary data.</text>
</comment>
<dbReference type="Proteomes" id="UP000215506">
    <property type="component" value="Unassembled WGS sequence"/>
</dbReference>
<proteinExistence type="predicted"/>
<keyword evidence="2" id="KW-1133">Transmembrane helix</keyword>
<keyword evidence="2" id="KW-0472">Membrane</keyword>
<evidence type="ECO:0000313" key="4">
    <source>
        <dbReference type="Proteomes" id="UP000215506"/>
    </source>
</evidence>
<name>A0A231GYH3_9NOCA</name>
<feature type="transmembrane region" description="Helical" evidence="2">
    <location>
        <begin position="244"/>
        <end position="267"/>
    </location>
</feature>
<feature type="region of interest" description="Disordered" evidence="1">
    <location>
        <begin position="353"/>
        <end position="386"/>
    </location>
</feature>
<feature type="transmembrane region" description="Helical" evidence="2">
    <location>
        <begin position="313"/>
        <end position="333"/>
    </location>
</feature>
<keyword evidence="2" id="KW-0812">Transmembrane</keyword>
<feature type="transmembrane region" description="Helical" evidence="2">
    <location>
        <begin position="71"/>
        <end position="90"/>
    </location>
</feature>
<feature type="transmembrane region" description="Helical" evidence="2">
    <location>
        <begin position="97"/>
        <end position="121"/>
    </location>
</feature>
<evidence type="ECO:0000313" key="3">
    <source>
        <dbReference type="EMBL" id="OXR41648.1"/>
    </source>
</evidence>
<feature type="compositionally biased region" description="Low complexity" evidence="1">
    <location>
        <begin position="359"/>
        <end position="386"/>
    </location>
</feature>
<gene>
    <name evidence="3" type="ORF">B7C42_06289</name>
</gene>
<evidence type="ECO:0000256" key="2">
    <source>
        <dbReference type="SAM" id="Phobius"/>
    </source>
</evidence>
<sequence>MRAEQYERGTRDGNRRPYLRVMTTITSPARRWHRPLLCTSVAMAALALCCLCAMPFDDRRILGESVWLKPGKFGIAFCLYTLTLAWLLSVPHRGARVTWWAGTVFAVTGVVDVGFIVVQAARGTFSHFDTETDAVNSIGQMVFASGVPGLFLANLVVAVILCRQRVLDRPTSRAVHAGLVIAVAGMALGYLMGFTGEQTVRDAQGRPVRLAAGHTVTDTALPVRDGVGDMPITHWSTIGGDLRIPHFAGLHGIQVLLAAVAITAWLARRRPWLDERVRARLIGVLGLGYAGLVALLLWQALRAVPLIHPDRATVLAFLALGVVTLGAAAAVVWHGQRSRSASLASATRLAVNSASSDGSAPSATAVATSSAAHRAANQRSARSAAS</sequence>
<accession>A0A231GYH3</accession>
<feature type="transmembrane region" description="Helical" evidence="2">
    <location>
        <begin position="36"/>
        <end position="56"/>
    </location>
</feature>
<keyword evidence="4" id="KW-1185">Reference proteome</keyword>
<evidence type="ECO:0000256" key="1">
    <source>
        <dbReference type="SAM" id="MobiDB-lite"/>
    </source>
</evidence>
<feature type="transmembrane region" description="Helical" evidence="2">
    <location>
        <begin position="141"/>
        <end position="162"/>
    </location>
</feature>
<feature type="transmembrane region" description="Helical" evidence="2">
    <location>
        <begin position="279"/>
        <end position="301"/>
    </location>
</feature>
<protein>
    <submittedName>
        <fullName evidence="3">Uncharacterized protein</fullName>
    </submittedName>
</protein>